<dbReference type="InterPro" id="IPR050213">
    <property type="entry name" value="GST_superfamily"/>
</dbReference>
<organism evidence="2 3">
    <name type="scientific">Saccoglossus kowalevskii</name>
    <name type="common">Acorn worm</name>
    <dbReference type="NCBI Taxonomy" id="10224"/>
    <lineage>
        <taxon>Eukaryota</taxon>
        <taxon>Metazoa</taxon>
        <taxon>Hemichordata</taxon>
        <taxon>Enteropneusta</taxon>
        <taxon>Harrimaniidae</taxon>
        <taxon>Saccoglossus</taxon>
    </lineage>
</organism>
<dbReference type="Pfam" id="PF02798">
    <property type="entry name" value="GST_N"/>
    <property type="match status" value="1"/>
</dbReference>
<dbReference type="InterPro" id="IPR036282">
    <property type="entry name" value="Glutathione-S-Trfase_C_sf"/>
</dbReference>
<evidence type="ECO:0000313" key="2">
    <source>
        <dbReference type="Proteomes" id="UP000694865"/>
    </source>
</evidence>
<dbReference type="SUPFAM" id="SSF52833">
    <property type="entry name" value="Thioredoxin-like"/>
    <property type="match status" value="1"/>
</dbReference>
<dbReference type="GeneID" id="102807896"/>
<dbReference type="CDD" id="cd03039">
    <property type="entry name" value="GST_N_Sigma_like"/>
    <property type="match status" value="1"/>
</dbReference>
<dbReference type="InterPro" id="IPR036249">
    <property type="entry name" value="Thioredoxin-like_sf"/>
</dbReference>
<dbReference type="Gene3D" id="1.20.1050.10">
    <property type="match status" value="1"/>
</dbReference>
<proteinExistence type="predicted"/>
<feature type="domain" description="GST N-terminal" evidence="1">
    <location>
        <begin position="2"/>
        <end position="79"/>
    </location>
</feature>
<dbReference type="PANTHER" id="PTHR11571">
    <property type="entry name" value="GLUTATHIONE S-TRANSFERASE"/>
    <property type="match status" value="1"/>
</dbReference>
<dbReference type="RefSeq" id="XP_006813071.1">
    <property type="nucleotide sequence ID" value="XM_006813008.1"/>
</dbReference>
<dbReference type="InterPro" id="IPR040079">
    <property type="entry name" value="Glutathione_S-Trfase"/>
</dbReference>
<dbReference type="InterPro" id="IPR004046">
    <property type="entry name" value="GST_C"/>
</dbReference>
<accession>A0ABM0LZ80</accession>
<evidence type="ECO:0000313" key="3">
    <source>
        <dbReference type="RefSeq" id="XP_006813071.1"/>
    </source>
</evidence>
<sequence length="162" mass="18255">MPSYRLVTPQKCGLVGTTKVLFALAGVEYELVKLSAEEMQKEKGRMPFGQLPILEFDGKTIAQSRAVARYVAKEYGLYGKDNYDQARADMIVDQIYDVVERVKVWAKEQDPDKKAGFADATFLSISQRWKLINPNCLDGYPKLTALNSRLLSLPKVAEYLKA</sequence>
<gene>
    <name evidence="3" type="primary">LOC102807896</name>
</gene>
<dbReference type="SFLD" id="SFLDS00019">
    <property type="entry name" value="Glutathione_Transferase_(cytos"/>
    <property type="match status" value="1"/>
</dbReference>
<dbReference type="Pfam" id="PF14497">
    <property type="entry name" value="GST_C_3"/>
    <property type="match status" value="1"/>
</dbReference>
<dbReference type="InterPro" id="IPR004045">
    <property type="entry name" value="Glutathione_S-Trfase_N"/>
</dbReference>
<dbReference type="PROSITE" id="PS50404">
    <property type="entry name" value="GST_NTER"/>
    <property type="match status" value="1"/>
</dbReference>
<dbReference type="Proteomes" id="UP000694865">
    <property type="component" value="Unplaced"/>
</dbReference>
<dbReference type="Gene3D" id="1.20.1050.130">
    <property type="match status" value="1"/>
</dbReference>
<reference evidence="3" key="1">
    <citation type="submission" date="2025-08" db="UniProtKB">
        <authorList>
            <consortium name="RefSeq"/>
        </authorList>
    </citation>
    <scope>IDENTIFICATION</scope>
    <source>
        <tissue evidence="3">Testes</tissue>
    </source>
</reference>
<name>A0ABM0LZ80_SACKO</name>
<protein>
    <submittedName>
        <fullName evidence="3">Hematopoietic prostaglandin D synthase-like</fullName>
    </submittedName>
</protein>
<dbReference type="SUPFAM" id="SSF47616">
    <property type="entry name" value="GST C-terminal domain-like"/>
    <property type="match status" value="1"/>
</dbReference>
<dbReference type="PANTHER" id="PTHR11571:SF150">
    <property type="entry name" value="GLUTATHIONE S-TRANSFERASE"/>
    <property type="match status" value="1"/>
</dbReference>
<evidence type="ECO:0000259" key="1">
    <source>
        <dbReference type="PROSITE" id="PS50404"/>
    </source>
</evidence>
<keyword evidence="2" id="KW-1185">Reference proteome</keyword>